<dbReference type="EMBL" id="CP023004">
    <property type="protein sequence ID" value="AWI10507.1"/>
    <property type="molecule type" value="Genomic_DNA"/>
</dbReference>
<dbReference type="Pfam" id="PF02541">
    <property type="entry name" value="Ppx-GppA"/>
    <property type="match status" value="1"/>
</dbReference>
<sequence length="309" mass="32918">MTVAVIDIGSNSIKTLVATRNPCREPVSLFYKTLEARISAGIDRTNPALTGESMARGLKAIQELLADTAQFAPDRTILVATSAVRDASNGDEFRGMVRAATGHDILILTGDEEASYIGRGLACDPALSGLRDFYVFDLGGGSLECLAFRDRRIVREKSLQLGCVRLSERFVPDMAQPIPVAASRAISGHVKATLETGGFTFDLPPVAAAIATGGTTTTARAVIGAAAGKMLAETSPRLALPDLRALYERIAGIDLASRRQIPAMPFGRADVFPTALATFIALAEFAHFETFETSLYNLRWGIAAEALDV</sequence>
<proteinExistence type="predicted"/>
<reference evidence="2 3" key="1">
    <citation type="journal article" date="2018" name="Syst. Appl. Microbiol.">
        <title>Ereboglobus luteus gen. nov. sp. nov. from cockroach guts, and new insights into the oxygen relationship of the genera Opitutus and Didymococcus (Verrucomicrobia: Opitutaceae).</title>
        <authorList>
            <person name="Tegtmeier D."/>
            <person name="Belitz A."/>
            <person name="Radek R."/>
            <person name="Heimerl T."/>
            <person name="Brune A."/>
        </authorList>
    </citation>
    <scope>NUCLEOTIDE SEQUENCE [LARGE SCALE GENOMIC DNA]</scope>
    <source>
        <strain evidence="2 3">Ho45</strain>
    </source>
</reference>
<dbReference type="PANTHER" id="PTHR30005">
    <property type="entry name" value="EXOPOLYPHOSPHATASE"/>
    <property type="match status" value="1"/>
</dbReference>
<dbReference type="Gene3D" id="3.30.420.40">
    <property type="match status" value="1"/>
</dbReference>
<dbReference type="InterPro" id="IPR043129">
    <property type="entry name" value="ATPase_NBD"/>
</dbReference>
<dbReference type="OrthoDB" id="9807195at2"/>
<dbReference type="Proteomes" id="UP000244896">
    <property type="component" value="Chromosome"/>
</dbReference>
<gene>
    <name evidence="2" type="ORF">CKA38_04175</name>
</gene>
<dbReference type="KEGG" id="elut:CKA38_04175"/>
<keyword evidence="3" id="KW-1185">Reference proteome</keyword>
<protein>
    <recommendedName>
        <fullName evidence="1">Ppx/GppA phosphatase N-terminal domain-containing protein</fullName>
    </recommendedName>
</protein>
<evidence type="ECO:0000313" key="3">
    <source>
        <dbReference type="Proteomes" id="UP000244896"/>
    </source>
</evidence>
<dbReference type="Gene3D" id="3.30.420.150">
    <property type="entry name" value="Exopolyphosphatase. Domain 2"/>
    <property type="match status" value="1"/>
</dbReference>
<dbReference type="SUPFAM" id="SSF53067">
    <property type="entry name" value="Actin-like ATPase domain"/>
    <property type="match status" value="2"/>
</dbReference>
<dbReference type="InterPro" id="IPR003695">
    <property type="entry name" value="Ppx_GppA_N"/>
</dbReference>
<evidence type="ECO:0000259" key="1">
    <source>
        <dbReference type="Pfam" id="PF02541"/>
    </source>
</evidence>
<feature type="domain" description="Ppx/GppA phosphatase N-terminal" evidence="1">
    <location>
        <begin position="30"/>
        <end position="306"/>
    </location>
</feature>
<name>A0A2U8E6K4_9BACT</name>
<evidence type="ECO:0000313" key="2">
    <source>
        <dbReference type="EMBL" id="AWI10507.1"/>
    </source>
</evidence>
<dbReference type="RefSeq" id="WP_108826404.1">
    <property type="nucleotide sequence ID" value="NZ_CP023004.1"/>
</dbReference>
<accession>A0A2U8E6K4</accession>
<dbReference type="PANTHER" id="PTHR30005:SF0">
    <property type="entry name" value="RETROGRADE REGULATION PROTEIN 2"/>
    <property type="match status" value="1"/>
</dbReference>
<organism evidence="2 3">
    <name type="scientific">Ereboglobus luteus</name>
    <dbReference type="NCBI Taxonomy" id="1796921"/>
    <lineage>
        <taxon>Bacteria</taxon>
        <taxon>Pseudomonadati</taxon>
        <taxon>Verrucomicrobiota</taxon>
        <taxon>Opitutia</taxon>
        <taxon>Opitutales</taxon>
        <taxon>Opitutaceae</taxon>
        <taxon>Ereboglobus</taxon>
    </lineage>
</organism>
<dbReference type="CDD" id="cd24006">
    <property type="entry name" value="ASKHA_NBD_PPX_GppA"/>
    <property type="match status" value="1"/>
</dbReference>
<dbReference type="GO" id="GO:0016462">
    <property type="term" value="F:pyrophosphatase activity"/>
    <property type="evidence" value="ECO:0007669"/>
    <property type="project" value="TreeGrafter"/>
</dbReference>
<dbReference type="AlphaFoldDB" id="A0A2U8E6K4"/>
<dbReference type="InterPro" id="IPR050273">
    <property type="entry name" value="GppA/Ppx_hydrolase"/>
</dbReference>